<keyword evidence="2" id="KW-0732">Signal</keyword>
<dbReference type="PROSITE" id="PS01186">
    <property type="entry name" value="EGF_2"/>
    <property type="match status" value="8"/>
</dbReference>
<dbReference type="PROSITE" id="PS01187">
    <property type="entry name" value="EGF_CA"/>
    <property type="match status" value="2"/>
</dbReference>
<feature type="domain" description="EGF-like" evidence="9">
    <location>
        <begin position="524"/>
        <end position="565"/>
    </location>
</feature>
<evidence type="ECO:0000256" key="4">
    <source>
        <dbReference type="ARBA" id="ARBA00022837"/>
    </source>
</evidence>
<keyword evidence="6" id="KW-0325">Glycoprotein</keyword>
<evidence type="ECO:0000256" key="2">
    <source>
        <dbReference type="ARBA" id="ARBA00022729"/>
    </source>
</evidence>
<dbReference type="EMBL" id="BTSX01000003">
    <property type="protein sequence ID" value="GMS90210.1"/>
    <property type="molecule type" value="Genomic_DNA"/>
</dbReference>
<proteinExistence type="predicted"/>
<feature type="compositionally biased region" description="Polar residues" evidence="8">
    <location>
        <begin position="47"/>
        <end position="69"/>
    </location>
</feature>
<feature type="domain" description="EGF-like" evidence="9">
    <location>
        <begin position="698"/>
        <end position="739"/>
    </location>
</feature>
<dbReference type="AlphaFoldDB" id="A0AAV5TCR2"/>
<dbReference type="Pfam" id="PF12947">
    <property type="entry name" value="EGF_3"/>
    <property type="match status" value="1"/>
</dbReference>
<feature type="non-terminal residue" evidence="10">
    <location>
        <position position="1105"/>
    </location>
</feature>
<dbReference type="InterPro" id="IPR001881">
    <property type="entry name" value="EGF-like_Ca-bd_dom"/>
</dbReference>
<feature type="region of interest" description="Disordered" evidence="8">
    <location>
        <begin position="362"/>
        <end position="454"/>
    </location>
</feature>
<name>A0AAV5TCR2_9BILA</name>
<organism evidence="10 11">
    <name type="scientific">Pristionchus entomophagus</name>
    <dbReference type="NCBI Taxonomy" id="358040"/>
    <lineage>
        <taxon>Eukaryota</taxon>
        <taxon>Metazoa</taxon>
        <taxon>Ecdysozoa</taxon>
        <taxon>Nematoda</taxon>
        <taxon>Chromadorea</taxon>
        <taxon>Rhabditida</taxon>
        <taxon>Rhabditina</taxon>
        <taxon>Diplogasteromorpha</taxon>
        <taxon>Diplogasteroidea</taxon>
        <taxon>Neodiplogasteridae</taxon>
        <taxon>Pristionchus</taxon>
    </lineage>
</organism>
<dbReference type="PROSITE" id="PS00010">
    <property type="entry name" value="ASX_HYDROXYL"/>
    <property type="match status" value="5"/>
</dbReference>
<comment type="caution">
    <text evidence="10">The sequence shown here is derived from an EMBL/GenBank/DDBJ whole genome shotgun (WGS) entry which is preliminary data.</text>
</comment>
<feature type="compositionally biased region" description="Low complexity" evidence="8">
    <location>
        <begin position="257"/>
        <end position="281"/>
    </location>
</feature>
<dbReference type="InterPro" id="IPR000152">
    <property type="entry name" value="EGF-type_Asp/Asn_hydroxyl_site"/>
</dbReference>
<accession>A0AAV5TCR2</accession>
<keyword evidence="11" id="KW-1185">Reference proteome</keyword>
<feature type="domain" description="EGF-like" evidence="9">
    <location>
        <begin position="792"/>
        <end position="833"/>
    </location>
</feature>
<feature type="compositionally biased region" description="Low complexity" evidence="8">
    <location>
        <begin position="1016"/>
        <end position="1044"/>
    </location>
</feature>
<evidence type="ECO:0000256" key="6">
    <source>
        <dbReference type="ARBA" id="ARBA00023180"/>
    </source>
</evidence>
<keyword evidence="1 7" id="KW-0245">EGF-like domain</keyword>
<dbReference type="CDD" id="cd00054">
    <property type="entry name" value="EGF_CA"/>
    <property type="match status" value="5"/>
</dbReference>
<feature type="compositionally biased region" description="Low complexity" evidence="8">
    <location>
        <begin position="319"/>
        <end position="332"/>
    </location>
</feature>
<feature type="domain" description="EGF-like" evidence="9">
    <location>
        <begin position="566"/>
        <end position="607"/>
    </location>
</feature>
<feature type="domain" description="EGF-like" evidence="9">
    <location>
        <begin position="656"/>
        <end position="697"/>
    </location>
</feature>
<keyword evidence="3" id="KW-0677">Repeat</keyword>
<feature type="compositionally biased region" description="Polar residues" evidence="8">
    <location>
        <begin position="370"/>
        <end position="388"/>
    </location>
</feature>
<evidence type="ECO:0000256" key="8">
    <source>
        <dbReference type="SAM" id="MobiDB-lite"/>
    </source>
</evidence>
<evidence type="ECO:0000256" key="1">
    <source>
        <dbReference type="ARBA" id="ARBA00022536"/>
    </source>
</evidence>
<feature type="non-terminal residue" evidence="10">
    <location>
        <position position="1"/>
    </location>
</feature>
<evidence type="ECO:0000256" key="5">
    <source>
        <dbReference type="ARBA" id="ARBA00023157"/>
    </source>
</evidence>
<dbReference type="Proteomes" id="UP001432027">
    <property type="component" value="Unassembled WGS sequence"/>
</dbReference>
<feature type="compositionally biased region" description="Polar residues" evidence="8">
    <location>
        <begin position="82"/>
        <end position="101"/>
    </location>
</feature>
<dbReference type="Pfam" id="PF07645">
    <property type="entry name" value="EGF_CA"/>
    <property type="match status" value="5"/>
</dbReference>
<dbReference type="InterPro" id="IPR024731">
    <property type="entry name" value="NELL2-like_EGF"/>
</dbReference>
<dbReference type="SMART" id="SM00181">
    <property type="entry name" value="EGF"/>
    <property type="match status" value="12"/>
</dbReference>
<dbReference type="PANTHER" id="PTHR24039:SF28">
    <property type="entry name" value="EGF-LIKE DOMAIN-CONTAINING PROTEIN"/>
    <property type="match status" value="1"/>
</dbReference>
<evidence type="ECO:0000256" key="7">
    <source>
        <dbReference type="PROSITE-ProRule" id="PRU00076"/>
    </source>
</evidence>
<keyword evidence="5" id="KW-1015">Disulfide bond</keyword>
<feature type="compositionally biased region" description="Low complexity" evidence="8">
    <location>
        <begin position="1056"/>
        <end position="1067"/>
    </location>
</feature>
<feature type="domain" description="EGF-like" evidence="9">
    <location>
        <begin position="834"/>
        <end position="874"/>
    </location>
</feature>
<feature type="compositionally biased region" description="Polar residues" evidence="8">
    <location>
        <begin position="419"/>
        <end position="437"/>
    </location>
</feature>
<evidence type="ECO:0000313" key="10">
    <source>
        <dbReference type="EMBL" id="GMS90210.1"/>
    </source>
</evidence>
<dbReference type="SMART" id="SM00179">
    <property type="entry name" value="EGF_CA"/>
    <property type="match status" value="6"/>
</dbReference>
<dbReference type="InterPro" id="IPR049883">
    <property type="entry name" value="NOTCH1_EGF-like"/>
</dbReference>
<dbReference type="PANTHER" id="PTHR24039">
    <property type="entry name" value="FIBRILLIN-RELATED"/>
    <property type="match status" value="1"/>
</dbReference>
<dbReference type="FunFam" id="2.10.25.10:FF:000038">
    <property type="entry name" value="Fibrillin 2"/>
    <property type="match status" value="6"/>
</dbReference>
<protein>
    <recommendedName>
        <fullName evidence="9">EGF-like domain-containing protein</fullName>
    </recommendedName>
</protein>
<keyword evidence="4" id="KW-0106">Calcium</keyword>
<feature type="compositionally biased region" description="Basic and acidic residues" evidence="8">
    <location>
        <begin position="241"/>
        <end position="250"/>
    </location>
</feature>
<feature type="compositionally biased region" description="Basic and acidic residues" evidence="8">
    <location>
        <begin position="1075"/>
        <end position="1091"/>
    </location>
</feature>
<evidence type="ECO:0000259" key="9">
    <source>
        <dbReference type="PROSITE" id="PS50026"/>
    </source>
</evidence>
<dbReference type="SUPFAM" id="SSF57184">
    <property type="entry name" value="Growth factor receptor domain"/>
    <property type="match status" value="3"/>
</dbReference>
<sequence>SDGTKATSPTPPTSGPSDGTKAITESGTSGTGSEETTVGRVQDRGESTTASSVPGTSDVTPAGTTSTPKGTDGRSGTTSGSKVTDATGTTIGSKGASSGTTPIPKGTDDGTRATAHGSITSEATTPSTVTTQAPIQASTAETPEKSTGLPQEPLDEDDADQLPKTTATTKVPTTTSERGLEIVGETTTIPAVPSPGTDETPKPRLNVTFHTAETTKVPDVTGRVPGTIEEPGIDIVPEGDGAIREDKNEKVPGTVLPGTKTTAGSTATTPSSTSETVETTTPQVGLEIIGQTTATTAASGSGTTIVTTDGSRTQKPTVDARPTATTPTFTDATKQHRVPDTTTEHPETETVLAITTRQYTSKPLEATLPSRFTATSSSVQPTVGTTPGTEDGTKPVDGTATTGANSEGATTAVPEISVTVPSDQSGTKQPTDGTTAGTKPVDDTSPGTTAAPVDVTTASTKYMVALTTTTPAGQTKQKPIAPITAGKCRSSDECGSDAYCERRTGVCRCASGFEGAPPGITCEDIKECEEGLDDCHPSARCHNYVGGFACFCPMGFRKAENRTCIDIDECAESAGTCCPAHAHCTNKPGSYACECDRGYIGDGYSCMPVEKRACNPTEEDQAACGRNHVCMVDGFGTTDCTKCKPGFEKKRGECVDIDECAKPALNMCGAHAVCKNMPGTYKCECKDGFRGDGMMCNDIDECSGPMNPCHPQADCGNAPGTFTCTCPDGWEGDGVKDCVNPLKRDCSDLLGTCGRISNVACLSVRVFDGSLQFVCECEPGYRLNNRTGNCEDIDECYENRHSCDPASSHCVNLEGGFECECEEGYEGRGGVCVDVDECVRGTAGCHAMARCINQAGSCGCSCPDGYTGDGTHCEEINKPTGMPKGICPPAWIRLCELENKTCLVDGEDVPQCGSCAAGHHPINGVCQPIAGVGSCAATGAARCDSNAVCIDVKPDRHFCSCNVGFIGDGIKCDGPNCHLAPGMCHAEARCGLDGACACKPGFEGDGVKKCDAITEPSTPTAATESTTLAAATTAAAPSSPTTTPVSRREPVERVTDAATRPALTATLPPSPFVTEKPETEPEVDVSHETKRPAGATIAHRKPEDS</sequence>
<dbReference type="Gene3D" id="2.10.25.10">
    <property type="entry name" value="Laminin"/>
    <property type="match status" value="7"/>
</dbReference>
<feature type="compositionally biased region" description="Low complexity" evidence="8">
    <location>
        <begin position="296"/>
        <end position="308"/>
    </location>
</feature>
<feature type="region of interest" description="Disordered" evidence="8">
    <location>
        <begin position="1016"/>
        <end position="1105"/>
    </location>
</feature>
<evidence type="ECO:0000313" key="11">
    <source>
        <dbReference type="Proteomes" id="UP001432027"/>
    </source>
</evidence>
<feature type="compositionally biased region" description="Polar residues" evidence="8">
    <location>
        <begin position="399"/>
        <end position="409"/>
    </location>
</feature>
<dbReference type="PROSITE" id="PS50026">
    <property type="entry name" value="EGF_3"/>
    <property type="match status" value="7"/>
</dbReference>
<dbReference type="GO" id="GO:0005509">
    <property type="term" value="F:calcium ion binding"/>
    <property type="evidence" value="ECO:0007669"/>
    <property type="project" value="InterPro"/>
</dbReference>
<feature type="compositionally biased region" description="Low complexity" evidence="8">
    <location>
        <begin position="120"/>
        <end position="134"/>
    </location>
</feature>
<feature type="region of interest" description="Disordered" evidence="8">
    <location>
        <begin position="296"/>
        <end position="349"/>
    </location>
</feature>
<dbReference type="InterPro" id="IPR000742">
    <property type="entry name" value="EGF"/>
</dbReference>
<reference evidence="10" key="1">
    <citation type="submission" date="2023-10" db="EMBL/GenBank/DDBJ databases">
        <title>Genome assembly of Pristionchus species.</title>
        <authorList>
            <person name="Yoshida K."/>
            <person name="Sommer R.J."/>
        </authorList>
    </citation>
    <scope>NUCLEOTIDE SEQUENCE</scope>
    <source>
        <strain evidence="10">RS0144</strain>
    </source>
</reference>
<feature type="region of interest" description="Disordered" evidence="8">
    <location>
        <begin position="1"/>
        <end position="282"/>
    </location>
</feature>
<feature type="domain" description="EGF-like" evidence="9">
    <location>
        <begin position="931"/>
        <end position="973"/>
    </location>
</feature>
<dbReference type="InterPro" id="IPR009030">
    <property type="entry name" value="Growth_fac_rcpt_cys_sf"/>
</dbReference>
<feature type="compositionally biased region" description="Low complexity" evidence="8">
    <location>
        <begin position="15"/>
        <end position="36"/>
    </location>
</feature>
<feature type="compositionally biased region" description="Low complexity" evidence="8">
    <location>
        <begin position="163"/>
        <end position="175"/>
    </location>
</feature>
<feature type="compositionally biased region" description="Basic and acidic residues" evidence="8">
    <location>
        <begin position="1046"/>
        <end position="1055"/>
    </location>
</feature>
<comment type="caution">
    <text evidence="7">Lacks conserved residue(s) required for the propagation of feature annotation.</text>
</comment>
<gene>
    <name evidence="10" type="ORF">PENTCL1PPCAC_12385</name>
</gene>
<feature type="compositionally biased region" description="Basic and acidic residues" evidence="8">
    <location>
        <begin position="333"/>
        <end position="348"/>
    </location>
</feature>
<evidence type="ECO:0000256" key="3">
    <source>
        <dbReference type="ARBA" id="ARBA00022737"/>
    </source>
</evidence>
<dbReference type="InterPro" id="IPR018097">
    <property type="entry name" value="EGF_Ca-bd_CS"/>
</dbReference>